<dbReference type="Proteomes" id="UP000014071">
    <property type="component" value="Unassembled WGS sequence"/>
</dbReference>
<keyword evidence="2" id="KW-1185">Reference proteome</keyword>
<protein>
    <submittedName>
        <fullName evidence="1">Uncharacterized protein</fullName>
    </submittedName>
</protein>
<dbReference type="EMBL" id="DF238785">
    <property type="protein sequence ID" value="GAC94595.1"/>
    <property type="molecule type" value="Genomic_DNA"/>
</dbReference>
<evidence type="ECO:0000313" key="2">
    <source>
        <dbReference type="Proteomes" id="UP000014071"/>
    </source>
</evidence>
<sequence length="108" mass="12024">MIVLLAPERQPVYQQLEAAKPIDGKSAHGLQRREGGVEYAPSRAFYHDAAHGIHASKQSRQRNHSCMTLSHDVCRSGVPHDRSIASPSCLPFDIRLHRIPKVRSIAAH</sequence>
<evidence type="ECO:0000313" key="1">
    <source>
        <dbReference type="EMBL" id="GAC94595.1"/>
    </source>
</evidence>
<gene>
    <name evidence="1" type="ORF">PHSY_002168</name>
</gene>
<organism evidence="1 2">
    <name type="scientific">Pseudozyma hubeiensis (strain SY62)</name>
    <name type="common">Yeast</name>
    <dbReference type="NCBI Taxonomy" id="1305764"/>
    <lineage>
        <taxon>Eukaryota</taxon>
        <taxon>Fungi</taxon>
        <taxon>Dikarya</taxon>
        <taxon>Basidiomycota</taxon>
        <taxon>Ustilaginomycotina</taxon>
        <taxon>Ustilaginomycetes</taxon>
        <taxon>Ustilaginales</taxon>
        <taxon>Ustilaginaceae</taxon>
        <taxon>Pseudozyma</taxon>
    </lineage>
</organism>
<proteinExistence type="predicted"/>
<reference evidence="2" key="1">
    <citation type="journal article" date="2013" name="Genome Announc.">
        <title>Draft genome sequence of the basidiomycetous yeast-like fungus Pseudozyma hubeiensis SY62, which produces an abundant amount of the biosurfactant mannosylerythritol lipids.</title>
        <authorList>
            <person name="Konishi M."/>
            <person name="Hatada Y."/>
            <person name="Horiuchi J."/>
        </authorList>
    </citation>
    <scope>NUCLEOTIDE SEQUENCE [LARGE SCALE GENOMIC DNA]</scope>
    <source>
        <strain evidence="2">SY62</strain>
    </source>
</reference>
<dbReference type="GeneID" id="24107461"/>
<accession>R9P912</accession>
<dbReference type="RefSeq" id="XP_012188182.1">
    <property type="nucleotide sequence ID" value="XM_012332792.1"/>
</dbReference>
<name>R9P912_PSEHS</name>
<dbReference type="HOGENOM" id="CLU_2198110_0_0_1"/>
<dbReference type="AlphaFoldDB" id="R9P912"/>